<dbReference type="WBParaSite" id="Smp_180800.1">
    <property type="protein sequence ID" value="Smp_180800.1"/>
    <property type="gene ID" value="Smp_180800"/>
</dbReference>
<organism evidence="2 3">
    <name type="scientific">Schistosoma mansoni</name>
    <name type="common">Blood fluke</name>
    <dbReference type="NCBI Taxonomy" id="6183"/>
    <lineage>
        <taxon>Eukaryota</taxon>
        <taxon>Metazoa</taxon>
        <taxon>Spiralia</taxon>
        <taxon>Lophotrochozoa</taxon>
        <taxon>Platyhelminthes</taxon>
        <taxon>Trematoda</taxon>
        <taxon>Digenea</taxon>
        <taxon>Strigeidida</taxon>
        <taxon>Schistosomatoidea</taxon>
        <taxon>Schistosomatidae</taxon>
        <taxon>Schistosoma</taxon>
    </lineage>
</organism>
<dbReference type="KEGG" id="smm:Smp_180800"/>
<dbReference type="RefSeq" id="XP_018648648.1">
    <property type="nucleotide sequence ID" value="XM_018794213.1"/>
</dbReference>
<dbReference type="STRING" id="6183.G4V6G6"/>
<protein>
    <submittedName>
        <fullName evidence="3">ORF3</fullName>
    </submittedName>
</protein>
<reference evidence="2" key="1">
    <citation type="journal article" date="2012" name="PLoS Negl. Trop. Dis.">
        <title>A systematically improved high quality genome and transcriptome of the human blood fluke Schistosoma mansoni.</title>
        <authorList>
            <person name="Protasio A.V."/>
            <person name="Tsai I.J."/>
            <person name="Babbage A."/>
            <person name="Nichol S."/>
            <person name="Hunt M."/>
            <person name="Aslett M.A."/>
            <person name="De Silva N."/>
            <person name="Velarde G.S."/>
            <person name="Anderson T.J."/>
            <person name="Clark R.C."/>
            <person name="Davidson C."/>
            <person name="Dillon G.P."/>
            <person name="Holroyd N.E."/>
            <person name="LoVerde P.T."/>
            <person name="Lloyd C."/>
            <person name="McQuillan J."/>
            <person name="Oliveira G."/>
            <person name="Otto T.D."/>
            <person name="Parker-Manuel S.J."/>
            <person name="Quail M.A."/>
            <person name="Wilson R.A."/>
            <person name="Zerlotini A."/>
            <person name="Dunne D.W."/>
            <person name="Berriman M."/>
        </authorList>
    </citation>
    <scope>NUCLEOTIDE SEQUENCE [LARGE SCALE GENOMIC DNA]</scope>
    <source>
        <strain evidence="2">Puerto Rican</strain>
    </source>
</reference>
<dbReference type="InParanoid" id="G4V6G6"/>
<dbReference type="GeneID" id="8344436"/>
<reference evidence="3" key="2">
    <citation type="submission" date="2018-12" db="UniProtKB">
        <authorList>
            <consortium name="WormBaseParasite"/>
        </authorList>
    </citation>
    <scope>IDENTIFICATION</scope>
    <source>
        <strain evidence="3">Puerto Rican</strain>
    </source>
</reference>
<accession>G4V6G6</accession>
<feature type="region of interest" description="Disordered" evidence="1">
    <location>
        <begin position="80"/>
        <end position="102"/>
    </location>
</feature>
<dbReference type="HOGENOM" id="CLU_2280840_0_0_1"/>
<feature type="compositionally biased region" description="Low complexity" evidence="1">
    <location>
        <begin position="39"/>
        <end position="52"/>
    </location>
</feature>
<sequence length="102" mass="12171">MTKSIRSKSKRRFRAIKRRRSFKKIKDQLIGSIKKSEENSVSSEQSVDSTSNHMDIVSKSLPKILCNDHGTYPVWLSKKERKRQIKMRRLQKKRYRPKKPKV</sequence>
<feature type="region of interest" description="Disordered" evidence="1">
    <location>
        <begin position="33"/>
        <end position="54"/>
    </location>
</feature>
<dbReference type="OrthoDB" id="6257894at2759"/>
<dbReference type="AlphaFoldDB" id="G4V6G6"/>
<proteinExistence type="predicted"/>
<evidence type="ECO:0000313" key="2">
    <source>
        <dbReference type="Proteomes" id="UP000008854"/>
    </source>
</evidence>
<name>G4V6G6_SCHMA</name>
<keyword evidence="2" id="KW-1185">Reference proteome</keyword>
<dbReference type="CTD" id="8344436"/>
<evidence type="ECO:0000256" key="1">
    <source>
        <dbReference type="SAM" id="MobiDB-lite"/>
    </source>
</evidence>
<evidence type="ECO:0000313" key="3">
    <source>
        <dbReference type="WBParaSite" id="Smp_180800.1"/>
    </source>
</evidence>
<dbReference type="Proteomes" id="UP000008854">
    <property type="component" value="Unassembled WGS sequence"/>
</dbReference>